<keyword evidence="4 5" id="KW-0472">Membrane</keyword>
<dbReference type="InterPro" id="IPR001129">
    <property type="entry name" value="Membr-assoc_MAPEG"/>
</dbReference>
<protein>
    <submittedName>
        <fullName evidence="6">MAPEG family protein</fullName>
    </submittedName>
</protein>
<dbReference type="InterPro" id="IPR023352">
    <property type="entry name" value="MAPEG-like_dom_sf"/>
</dbReference>
<accession>A0AAW9Q241</accession>
<dbReference type="RefSeq" id="WP_330485749.1">
    <property type="nucleotide sequence ID" value="NZ_JAZBJZ010000124.1"/>
</dbReference>
<reference evidence="6" key="1">
    <citation type="submission" date="2024-01" db="EMBL/GenBank/DDBJ databases">
        <title>Bank of Algae and Cyanobacteria of the Azores (BACA) strain genomes.</title>
        <authorList>
            <person name="Luz R."/>
            <person name="Cordeiro R."/>
            <person name="Fonseca A."/>
            <person name="Goncalves V."/>
        </authorList>
    </citation>
    <scope>NUCLEOTIDE SEQUENCE</scope>
    <source>
        <strain evidence="6">BACA0141</strain>
    </source>
</reference>
<organism evidence="6 7">
    <name type="scientific">Tumidithrix elongata BACA0141</name>
    <dbReference type="NCBI Taxonomy" id="2716417"/>
    <lineage>
        <taxon>Bacteria</taxon>
        <taxon>Bacillati</taxon>
        <taxon>Cyanobacteriota</taxon>
        <taxon>Cyanophyceae</taxon>
        <taxon>Pseudanabaenales</taxon>
        <taxon>Pseudanabaenaceae</taxon>
        <taxon>Tumidithrix</taxon>
        <taxon>Tumidithrix elongata</taxon>
    </lineage>
</organism>
<proteinExistence type="predicted"/>
<dbReference type="PANTHER" id="PTHR35371:SF1">
    <property type="entry name" value="BLR7753 PROTEIN"/>
    <property type="match status" value="1"/>
</dbReference>
<keyword evidence="3 5" id="KW-1133">Transmembrane helix</keyword>
<evidence type="ECO:0000256" key="3">
    <source>
        <dbReference type="ARBA" id="ARBA00022989"/>
    </source>
</evidence>
<gene>
    <name evidence="6" type="ORF">V2H45_21445</name>
</gene>
<dbReference type="AlphaFoldDB" id="A0AAW9Q241"/>
<feature type="transmembrane region" description="Helical" evidence="5">
    <location>
        <begin position="111"/>
        <end position="128"/>
    </location>
</feature>
<evidence type="ECO:0000256" key="5">
    <source>
        <dbReference type="SAM" id="Phobius"/>
    </source>
</evidence>
<evidence type="ECO:0000256" key="1">
    <source>
        <dbReference type="ARBA" id="ARBA00004370"/>
    </source>
</evidence>
<dbReference type="SUPFAM" id="SSF161084">
    <property type="entry name" value="MAPEG domain-like"/>
    <property type="match status" value="1"/>
</dbReference>
<dbReference type="EMBL" id="JAZBJZ010000124">
    <property type="protein sequence ID" value="MEE3719312.1"/>
    <property type="molecule type" value="Genomic_DNA"/>
</dbReference>
<dbReference type="PANTHER" id="PTHR35371">
    <property type="entry name" value="INNER MEMBRANE PROTEIN"/>
    <property type="match status" value="1"/>
</dbReference>
<comment type="subcellular location">
    <subcellularLocation>
        <location evidence="1">Membrane</location>
    </subcellularLocation>
</comment>
<dbReference type="Pfam" id="PF01124">
    <property type="entry name" value="MAPEG"/>
    <property type="match status" value="1"/>
</dbReference>
<dbReference type="Proteomes" id="UP001333818">
    <property type="component" value="Unassembled WGS sequence"/>
</dbReference>
<evidence type="ECO:0000256" key="4">
    <source>
        <dbReference type="ARBA" id="ARBA00023136"/>
    </source>
</evidence>
<evidence type="ECO:0000313" key="7">
    <source>
        <dbReference type="Proteomes" id="UP001333818"/>
    </source>
</evidence>
<evidence type="ECO:0000313" key="6">
    <source>
        <dbReference type="EMBL" id="MEE3719312.1"/>
    </source>
</evidence>
<keyword evidence="7" id="KW-1185">Reference proteome</keyword>
<feature type="transmembrane region" description="Helical" evidence="5">
    <location>
        <begin position="82"/>
        <end position="104"/>
    </location>
</feature>
<sequence>MTLDLTALSILALWSVAINHTPAIARVFRSNVAWGMGNRETSPDVPLWVERADRAQRNHHDNLAAIATIILIAQITGKADSIVGIASVVIAIGRILHSLTYILGIIGLRSLMYFIALGALLVIVWRLFT</sequence>
<dbReference type="GO" id="GO:0016020">
    <property type="term" value="C:membrane"/>
    <property type="evidence" value="ECO:0007669"/>
    <property type="project" value="UniProtKB-SubCell"/>
</dbReference>
<evidence type="ECO:0000256" key="2">
    <source>
        <dbReference type="ARBA" id="ARBA00022692"/>
    </source>
</evidence>
<name>A0AAW9Q241_9CYAN</name>
<keyword evidence="2 5" id="KW-0812">Transmembrane</keyword>
<dbReference type="Gene3D" id="1.20.120.550">
    <property type="entry name" value="Membrane associated eicosanoid/glutathione metabolism-like domain"/>
    <property type="match status" value="1"/>
</dbReference>
<comment type="caution">
    <text evidence="6">The sequence shown here is derived from an EMBL/GenBank/DDBJ whole genome shotgun (WGS) entry which is preliminary data.</text>
</comment>